<dbReference type="AlphaFoldDB" id="A0A9D4J781"/>
<feature type="compositionally biased region" description="Polar residues" evidence="1">
    <location>
        <begin position="28"/>
        <end position="40"/>
    </location>
</feature>
<keyword evidence="3" id="KW-1185">Reference proteome</keyword>
<feature type="region of interest" description="Disordered" evidence="1">
    <location>
        <begin position="28"/>
        <end position="95"/>
    </location>
</feature>
<dbReference type="GO" id="GO:0032040">
    <property type="term" value="C:small-subunit processome"/>
    <property type="evidence" value="ECO:0007669"/>
    <property type="project" value="TreeGrafter"/>
</dbReference>
<evidence type="ECO:0000256" key="1">
    <source>
        <dbReference type="SAM" id="MobiDB-lite"/>
    </source>
</evidence>
<organism evidence="2 3">
    <name type="scientific">Dreissena polymorpha</name>
    <name type="common">Zebra mussel</name>
    <name type="synonym">Mytilus polymorpha</name>
    <dbReference type="NCBI Taxonomy" id="45954"/>
    <lineage>
        <taxon>Eukaryota</taxon>
        <taxon>Metazoa</taxon>
        <taxon>Spiralia</taxon>
        <taxon>Lophotrochozoa</taxon>
        <taxon>Mollusca</taxon>
        <taxon>Bivalvia</taxon>
        <taxon>Autobranchia</taxon>
        <taxon>Heteroconchia</taxon>
        <taxon>Euheterodonta</taxon>
        <taxon>Imparidentia</taxon>
        <taxon>Neoheterodontei</taxon>
        <taxon>Myida</taxon>
        <taxon>Dreissenoidea</taxon>
        <taxon>Dreissenidae</taxon>
        <taxon>Dreissena</taxon>
    </lineage>
</organism>
<evidence type="ECO:0000313" key="3">
    <source>
        <dbReference type="Proteomes" id="UP000828390"/>
    </source>
</evidence>
<comment type="caution">
    <text evidence="2">The sequence shown here is derived from an EMBL/GenBank/DDBJ whole genome shotgun (WGS) entry which is preliminary data.</text>
</comment>
<gene>
    <name evidence="2" type="ORF">DPMN_152266</name>
</gene>
<dbReference type="PANTHER" id="PTHR14085">
    <property type="entry name" value="WD-REPEAT PROTEIN BING4"/>
    <property type="match status" value="1"/>
</dbReference>
<reference evidence="2" key="2">
    <citation type="submission" date="2020-11" db="EMBL/GenBank/DDBJ databases">
        <authorList>
            <person name="McCartney M.A."/>
            <person name="Auch B."/>
            <person name="Kono T."/>
            <person name="Mallez S."/>
            <person name="Becker A."/>
            <person name="Gohl D.M."/>
            <person name="Silverstein K.A.T."/>
            <person name="Koren S."/>
            <person name="Bechman K.B."/>
            <person name="Herman A."/>
            <person name="Abrahante J.E."/>
            <person name="Garbe J."/>
        </authorList>
    </citation>
    <scope>NUCLEOTIDE SEQUENCE</scope>
    <source>
        <strain evidence="2">Duluth1</strain>
        <tissue evidence="2">Whole animal</tissue>
    </source>
</reference>
<dbReference type="GO" id="GO:0030686">
    <property type="term" value="C:90S preribosome"/>
    <property type="evidence" value="ECO:0007669"/>
    <property type="project" value="TreeGrafter"/>
</dbReference>
<dbReference type="GO" id="GO:0000462">
    <property type="term" value="P:maturation of SSU-rRNA from tricistronic rRNA transcript (SSU-rRNA, 5.8S rRNA, LSU-rRNA)"/>
    <property type="evidence" value="ECO:0007669"/>
    <property type="project" value="TreeGrafter"/>
</dbReference>
<name>A0A9D4J781_DREPO</name>
<accession>A0A9D4J781</accession>
<sequence length="204" mass="23245">MHQTSSSSSRELVGYTCRLRRVHVTECNYTSGNTPPGKQKQNMKRYFMEGDGKELSTKKDSKDMKKHSPEKKGSKPFGEKNIQIDDDVTNKKDGYPYRSREKKLQFAARQAARTEILLHEEAGFLEADEGEDTTSITQHDLAGVVDITSAQKSRVAAPGDNWTYMYDNQGIELHCLKKLDCVLRMEFLPFHFLLASAVWETFSL</sequence>
<protein>
    <submittedName>
        <fullName evidence="2">Uncharacterized protein</fullName>
    </submittedName>
</protein>
<proteinExistence type="predicted"/>
<dbReference type="InterPro" id="IPR040315">
    <property type="entry name" value="WDR46/Utp7"/>
</dbReference>
<dbReference type="PANTHER" id="PTHR14085:SF3">
    <property type="entry name" value="WD REPEAT-CONTAINING PROTEIN 46"/>
    <property type="match status" value="1"/>
</dbReference>
<reference evidence="2" key="1">
    <citation type="journal article" date="2019" name="bioRxiv">
        <title>The Genome of the Zebra Mussel, Dreissena polymorpha: A Resource for Invasive Species Research.</title>
        <authorList>
            <person name="McCartney M.A."/>
            <person name="Auch B."/>
            <person name="Kono T."/>
            <person name="Mallez S."/>
            <person name="Zhang Y."/>
            <person name="Obille A."/>
            <person name="Becker A."/>
            <person name="Abrahante J.E."/>
            <person name="Garbe J."/>
            <person name="Badalamenti J.P."/>
            <person name="Herman A."/>
            <person name="Mangelson H."/>
            <person name="Liachko I."/>
            <person name="Sullivan S."/>
            <person name="Sone E.D."/>
            <person name="Koren S."/>
            <person name="Silverstein K.A.T."/>
            <person name="Beckman K.B."/>
            <person name="Gohl D.M."/>
        </authorList>
    </citation>
    <scope>NUCLEOTIDE SEQUENCE</scope>
    <source>
        <strain evidence="2">Duluth1</strain>
        <tissue evidence="2">Whole animal</tissue>
    </source>
</reference>
<dbReference type="EMBL" id="JAIWYP010000007">
    <property type="protein sequence ID" value="KAH3798664.1"/>
    <property type="molecule type" value="Genomic_DNA"/>
</dbReference>
<feature type="compositionally biased region" description="Basic and acidic residues" evidence="1">
    <location>
        <begin position="46"/>
        <end position="73"/>
    </location>
</feature>
<evidence type="ECO:0000313" key="2">
    <source>
        <dbReference type="EMBL" id="KAH3798664.1"/>
    </source>
</evidence>
<dbReference type="Proteomes" id="UP000828390">
    <property type="component" value="Unassembled WGS sequence"/>
</dbReference>